<dbReference type="SUPFAM" id="SSF140996">
    <property type="entry name" value="Hermes dimerisation domain"/>
    <property type="match status" value="1"/>
</dbReference>
<dbReference type="Gramene" id="MELO3C030951.2.1">
    <property type="protein sequence ID" value="MELO3C030951.2.1"/>
    <property type="gene ID" value="MELO3C030951.2"/>
</dbReference>
<reference evidence="2" key="1">
    <citation type="submission" date="2023-03" db="UniProtKB">
        <authorList>
            <consortium name="EnsemblPlants"/>
        </authorList>
    </citation>
    <scope>IDENTIFICATION</scope>
</reference>
<sequence>MEDMEAHTENYASGRPCCGGAEDGYKENLILESEEEEEEEEEEVESVGENSGFFYSEVAKILMAKMVMIDKLPLKFVEDEGFRRFLEQTLCKYVPQFVIPSQPTLAKYILEIYQSEKQSLRKIFGEQGPTISLTIDTWTSDHDINYIVLTGHFIDVKEEDS</sequence>
<dbReference type="InterPro" id="IPR052035">
    <property type="entry name" value="ZnF_BED_domain_contain"/>
</dbReference>
<evidence type="ECO:0008006" key="3">
    <source>
        <dbReference type="Google" id="ProtNLM"/>
    </source>
</evidence>
<dbReference type="PANTHER" id="PTHR46481:SF2">
    <property type="entry name" value="BED-TYPE DOMAIN-CONTAINING PROTEIN"/>
    <property type="match status" value="1"/>
</dbReference>
<evidence type="ECO:0000256" key="1">
    <source>
        <dbReference type="SAM" id="MobiDB-lite"/>
    </source>
</evidence>
<proteinExistence type="predicted"/>
<name>A0A9I9EA60_CUCME</name>
<dbReference type="PANTHER" id="PTHR46481">
    <property type="entry name" value="ZINC FINGER BED DOMAIN-CONTAINING PROTEIN 4"/>
    <property type="match status" value="1"/>
</dbReference>
<dbReference type="EnsemblPlants" id="MELO3C030951.2.1">
    <property type="protein sequence ID" value="MELO3C030951.2.1"/>
    <property type="gene ID" value="MELO3C030951.2"/>
</dbReference>
<evidence type="ECO:0000313" key="2">
    <source>
        <dbReference type="EnsemblPlants" id="MELO3C030951.2.1"/>
    </source>
</evidence>
<organism evidence="2">
    <name type="scientific">Cucumis melo</name>
    <name type="common">Muskmelon</name>
    <dbReference type="NCBI Taxonomy" id="3656"/>
    <lineage>
        <taxon>Eukaryota</taxon>
        <taxon>Viridiplantae</taxon>
        <taxon>Streptophyta</taxon>
        <taxon>Embryophyta</taxon>
        <taxon>Tracheophyta</taxon>
        <taxon>Spermatophyta</taxon>
        <taxon>Magnoliopsida</taxon>
        <taxon>eudicotyledons</taxon>
        <taxon>Gunneridae</taxon>
        <taxon>Pentapetalae</taxon>
        <taxon>rosids</taxon>
        <taxon>fabids</taxon>
        <taxon>Cucurbitales</taxon>
        <taxon>Cucurbitaceae</taxon>
        <taxon>Benincaseae</taxon>
        <taxon>Cucumis</taxon>
    </lineage>
</organism>
<feature type="region of interest" description="Disordered" evidence="1">
    <location>
        <begin position="1"/>
        <end position="23"/>
    </location>
</feature>
<protein>
    <recommendedName>
        <fullName evidence="3">Zinc finger BED domain-containing protein DAYSLEEPER-like</fullName>
    </recommendedName>
</protein>
<accession>A0A9I9EA60</accession>
<dbReference type="AlphaFoldDB" id="A0A9I9EA60"/>